<feature type="region of interest" description="Disordered" evidence="12">
    <location>
        <begin position="841"/>
        <end position="1039"/>
    </location>
</feature>
<dbReference type="AlphaFoldDB" id="A0A9P6KND6"/>
<evidence type="ECO:0000256" key="4">
    <source>
        <dbReference type="ARBA" id="ARBA00022630"/>
    </source>
</evidence>
<dbReference type="PANTHER" id="PTHR22912">
    <property type="entry name" value="DISULFIDE OXIDOREDUCTASE"/>
    <property type="match status" value="1"/>
</dbReference>
<evidence type="ECO:0000256" key="8">
    <source>
        <dbReference type="ARBA" id="ARBA00023157"/>
    </source>
</evidence>
<dbReference type="PRINTS" id="PR00411">
    <property type="entry name" value="PNDRDTASEI"/>
</dbReference>
<keyword evidence="5 11" id="KW-0274">FAD</keyword>
<keyword evidence="9" id="KW-0539">Nucleus</keyword>
<dbReference type="OrthoDB" id="361797at2759"/>
<keyword evidence="7 11" id="KW-0520">NAD</keyword>
<feature type="domain" description="FAD/NAD(P)-binding" evidence="14">
    <location>
        <begin position="44"/>
        <end position="370"/>
    </location>
</feature>
<dbReference type="SUPFAM" id="SSF55424">
    <property type="entry name" value="FAD/NAD-linked reductases, dimerisation (C-terminal) domain"/>
    <property type="match status" value="1"/>
</dbReference>
<dbReference type="Gene3D" id="3.50.50.60">
    <property type="entry name" value="FAD/NAD(P)-binding domain"/>
    <property type="match status" value="2"/>
</dbReference>
<dbReference type="GO" id="GO:0005634">
    <property type="term" value="C:nucleus"/>
    <property type="evidence" value="ECO:0007669"/>
    <property type="project" value="UniProtKB-SubCell"/>
</dbReference>
<dbReference type="CDD" id="cd22289">
    <property type="entry name" value="RecQL4_SLD2_NTD"/>
    <property type="match status" value="1"/>
</dbReference>
<dbReference type="SUPFAM" id="SSF51905">
    <property type="entry name" value="FAD/NAD(P)-binding domain"/>
    <property type="match status" value="1"/>
</dbReference>
<evidence type="ECO:0000256" key="3">
    <source>
        <dbReference type="ARBA" id="ARBA00012608"/>
    </source>
</evidence>
<dbReference type="GO" id="GO:0006260">
    <property type="term" value="P:DNA replication"/>
    <property type="evidence" value="ECO:0007669"/>
    <property type="project" value="InterPro"/>
</dbReference>
<dbReference type="Pfam" id="PF11719">
    <property type="entry name" value="Drc1-Sld2"/>
    <property type="match status" value="1"/>
</dbReference>
<feature type="compositionally biased region" description="Basic residues" evidence="12">
    <location>
        <begin position="896"/>
        <end position="911"/>
    </location>
</feature>
<protein>
    <recommendedName>
        <fullName evidence="3 11">Dihydrolipoyl dehydrogenase</fullName>
        <ecNumber evidence="3 11">1.8.1.4</ecNumber>
    </recommendedName>
</protein>
<dbReference type="Pfam" id="PF07992">
    <property type="entry name" value="Pyr_redox_2"/>
    <property type="match status" value="1"/>
</dbReference>
<dbReference type="InterPro" id="IPR016156">
    <property type="entry name" value="FAD/NAD-linked_Rdtase_dimer_sf"/>
</dbReference>
<keyword evidence="6 11" id="KW-0560">Oxidoreductase</keyword>
<keyword evidence="10 11" id="KW-0676">Redox-active center</keyword>
<accession>A0A9P6KND6</accession>
<gene>
    <name evidence="15" type="ORF">PMIN01_08532</name>
</gene>
<dbReference type="FunFam" id="3.50.50.60:FF:000025">
    <property type="entry name" value="Dihydrolipoyl dehydrogenase"/>
    <property type="match status" value="1"/>
</dbReference>
<feature type="region of interest" description="Disordered" evidence="12">
    <location>
        <begin position="652"/>
        <end position="672"/>
    </location>
</feature>
<dbReference type="GO" id="GO:0050660">
    <property type="term" value="F:flavin adenine dinucleotide binding"/>
    <property type="evidence" value="ECO:0007669"/>
    <property type="project" value="InterPro"/>
</dbReference>
<dbReference type="Proteomes" id="UP000756921">
    <property type="component" value="Unassembled WGS sequence"/>
</dbReference>
<dbReference type="GO" id="GO:0045252">
    <property type="term" value="C:oxoglutarate dehydrogenase complex"/>
    <property type="evidence" value="ECO:0007669"/>
    <property type="project" value="TreeGrafter"/>
</dbReference>
<evidence type="ECO:0000313" key="15">
    <source>
        <dbReference type="EMBL" id="KAF9732850.1"/>
    </source>
</evidence>
<dbReference type="InterPro" id="IPR036188">
    <property type="entry name" value="FAD/NAD-bd_sf"/>
</dbReference>
<dbReference type="EMBL" id="WJXW01000009">
    <property type="protein sequence ID" value="KAF9732850.1"/>
    <property type="molecule type" value="Genomic_DNA"/>
</dbReference>
<comment type="catalytic activity">
    <reaction evidence="11">
        <text>N(6)-[(R)-dihydrolipoyl]-L-lysyl-[protein] + NAD(+) = N(6)-[(R)-lipoyl]-L-lysyl-[protein] + NADH + H(+)</text>
        <dbReference type="Rhea" id="RHEA:15045"/>
        <dbReference type="Rhea" id="RHEA-COMP:10474"/>
        <dbReference type="Rhea" id="RHEA-COMP:10475"/>
        <dbReference type="ChEBI" id="CHEBI:15378"/>
        <dbReference type="ChEBI" id="CHEBI:57540"/>
        <dbReference type="ChEBI" id="CHEBI:57945"/>
        <dbReference type="ChEBI" id="CHEBI:83099"/>
        <dbReference type="ChEBI" id="CHEBI:83100"/>
        <dbReference type="EC" id="1.8.1.4"/>
    </reaction>
</comment>
<evidence type="ECO:0000256" key="10">
    <source>
        <dbReference type="ARBA" id="ARBA00023284"/>
    </source>
</evidence>
<evidence type="ECO:0000259" key="14">
    <source>
        <dbReference type="Pfam" id="PF07992"/>
    </source>
</evidence>
<dbReference type="InterPro" id="IPR006258">
    <property type="entry name" value="Lipoamide_DH"/>
</dbReference>
<dbReference type="GO" id="GO:0045254">
    <property type="term" value="C:pyruvate dehydrogenase complex"/>
    <property type="evidence" value="ECO:0007669"/>
    <property type="project" value="UniProtKB-ARBA"/>
</dbReference>
<evidence type="ECO:0000259" key="13">
    <source>
        <dbReference type="Pfam" id="PF02852"/>
    </source>
</evidence>
<dbReference type="Gene3D" id="3.30.390.30">
    <property type="match status" value="1"/>
</dbReference>
<evidence type="ECO:0000256" key="7">
    <source>
        <dbReference type="ARBA" id="ARBA00023027"/>
    </source>
</evidence>
<dbReference type="InterPro" id="IPR021110">
    <property type="entry name" value="DNA_rep_checkpnt_protein"/>
</dbReference>
<evidence type="ECO:0000256" key="2">
    <source>
        <dbReference type="ARBA" id="ARBA00007532"/>
    </source>
</evidence>
<dbReference type="PANTHER" id="PTHR22912:SF151">
    <property type="entry name" value="DIHYDROLIPOYL DEHYDROGENASE, MITOCHONDRIAL"/>
    <property type="match status" value="1"/>
</dbReference>
<comment type="cofactor">
    <cofactor evidence="11">
        <name>FAD</name>
        <dbReference type="ChEBI" id="CHEBI:57692"/>
    </cofactor>
    <text evidence="11">Binds 1 FAD per subunit.</text>
</comment>
<dbReference type="GO" id="GO:0006103">
    <property type="term" value="P:2-oxoglutarate metabolic process"/>
    <property type="evidence" value="ECO:0007669"/>
    <property type="project" value="TreeGrafter"/>
</dbReference>
<dbReference type="GO" id="GO:0004148">
    <property type="term" value="F:dihydrolipoyl dehydrogenase (NADH) activity"/>
    <property type="evidence" value="ECO:0007669"/>
    <property type="project" value="UniProtKB-EC"/>
</dbReference>
<keyword evidence="16" id="KW-1185">Reference proteome</keyword>
<keyword evidence="4 11" id="KW-0285">Flavoprotein</keyword>
<comment type="miscellaneous">
    <text evidence="11">The active site is a redox-active disulfide bond.</text>
</comment>
<comment type="subcellular location">
    <subcellularLocation>
        <location evidence="1">Nucleus</location>
    </subcellularLocation>
</comment>
<dbReference type="InterPro" id="IPR023753">
    <property type="entry name" value="FAD/NAD-binding_dom"/>
</dbReference>
<dbReference type="NCBIfam" id="TIGR01350">
    <property type="entry name" value="lipoamide_DH"/>
    <property type="match status" value="1"/>
</dbReference>
<evidence type="ECO:0000256" key="11">
    <source>
        <dbReference type="RuleBase" id="RU003692"/>
    </source>
</evidence>
<evidence type="ECO:0000256" key="1">
    <source>
        <dbReference type="ARBA" id="ARBA00004123"/>
    </source>
</evidence>
<comment type="caution">
    <text evidence="15">The sequence shown here is derived from an EMBL/GenBank/DDBJ whole genome shotgun (WGS) entry which is preliminary data.</text>
</comment>
<dbReference type="InterPro" id="IPR012999">
    <property type="entry name" value="Pyr_OxRdtase_I_AS"/>
</dbReference>
<feature type="compositionally biased region" description="Basic and acidic residues" evidence="12">
    <location>
        <begin position="990"/>
        <end position="1002"/>
    </location>
</feature>
<dbReference type="FunFam" id="3.30.390.30:FF:000001">
    <property type="entry name" value="Dihydrolipoyl dehydrogenase"/>
    <property type="match status" value="1"/>
</dbReference>
<proteinExistence type="inferred from homology"/>
<organism evidence="15 16">
    <name type="scientific">Paraphaeosphaeria minitans</name>
    <dbReference type="NCBI Taxonomy" id="565426"/>
    <lineage>
        <taxon>Eukaryota</taxon>
        <taxon>Fungi</taxon>
        <taxon>Dikarya</taxon>
        <taxon>Ascomycota</taxon>
        <taxon>Pezizomycotina</taxon>
        <taxon>Dothideomycetes</taxon>
        <taxon>Pleosporomycetidae</taxon>
        <taxon>Pleosporales</taxon>
        <taxon>Massarineae</taxon>
        <taxon>Didymosphaeriaceae</taxon>
        <taxon>Paraphaeosphaeria</taxon>
    </lineage>
</organism>
<feature type="domain" description="Pyridine nucleotide-disulphide oxidoreductase dimerisation" evidence="13">
    <location>
        <begin position="390"/>
        <end position="499"/>
    </location>
</feature>
<comment type="similarity">
    <text evidence="2 11">Belongs to the class-I pyridine nucleotide-disulfide oxidoreductase family.</text>
</comment>
<evidence type="ECO:0000256" key="9">
    <source>
        <dbReference type="ARBA" id="ARBA00023242"/>
    </source>
</evidence>
<dbReference type="GO" id="GO:0005759">
    <property type="term" value="C:mitochondrial matrix"/>
    <property type="evidence" value="ECO:0007669"/>
    <property type="project" value="UniProtKB-ARBA"/>
</dbReference>
<keyword evidence="8" id="KW-1015">Disulfide bond</keyword>
<dbReference type="PRINTS" id="PR00368">
    <property type="entry name" value="FADPNR"/>
</dbReference>
<dbReference type="EC" id="1.8.1.4" evidence="3 11"/>
<evidence type="ECO:0000256" key="6">
    <source>
        <dbReference type="ARBA" id="ARBA00023002"/>
    </source>
</evidence>
<dbReference type="InterPro" id="IPR004099">
    <property type="entry name" value="Pyr_nucl-diS_OxRdtase_dimer"/>
</dbReference>
<evidence type="ECO:0000256" key="5">
    <source>
        <dbReference type="ARBA" id="ARBA00022827"/>
    </source>
</evidence>
<name>A0A9P6KND6_9PLEO</name>
<dbReference type="Pfam" id="PF02852">
    <property type="entry name" value="Pyr_redox_dim"/>
    <property type="match status" value="1"/>
</dbReference>
<dbReference type="Gene3D" id="1.10.10.1460">
    <property type="match status" value="1"/>
</dbReference>
<reference evidence="15" key="1">
    <citation type="journal article" date="2020" name="Mol. Plant Microbe Interact.">
        <title>Genome Sequence of the Biocontrol Agent Coniothyrium minitans strain Conio (IMI 134523).</title>
        <authorList>
            <person name="Patel D."/>
            <person name="Shittu T.A."/>
            <person name="Baroncelli R."/>
            <person name="Muthumeenakshi S."/>
            <person name="Osborne T.H."/>
            <person name="Janganan T.K."/>
            <person name="Sreenivasaprasad S."/>
        </authorList>
    </citation>
    <scope>NUCLEOTIDE SEQUENCE</scope>
    <source>
        <strain evidence="15">Conio</strain>
    </source>
</reference>
<dbReference type="GO" id="GO:0045333">
    <property type="term" value="P:cellular respiration"/>
    <property type="evidence" value="ECO:0007669"/>
    <property type="project" value="UniProtKB-ARBA"/>
</dbReference>
<dbReference type="InterPro" id="IPR050151">
    <property type="entry name" value="Class-I_Pyr_Nuc-Dis_Oxidored"/>
</dbReference>
<sequence>MFRAVASRAVPRAARPVTQSTFCAPNIYFQGRLRRGYASETEEKDLVIIGGGVAGYVAAIKAGQSGLKVACIEKRGALGGTCLNVGCIPSKSLLNNSHLYHQILHDTKNRGIEVGEVKLNLAAMMKAKETSVSGLTKGIEFLFKKNNVEYIKGAGAFKDEHTVAVNLAEGGGETTVRGKNILIATGSEATPFPGLTIDEKKVITSTGAIALQEVPKKMTVIGGGIIGLEMASVWSRLGSEVTVVEYLGQIGGPGMDKDVAKQAQKLLQKQGLKFKLNTKVVSGDADGEGVKVTVEAAKGGKEETLDADVCLVAIGRRPYTNGLGLENIGLEVDERGRLIIDQEYRTKIPHIRAIGDVTFGPMLAHKAEEESVAVVEYITKGYGHVNYGAIPSVMYTHPEVAWVGQNEQELTAANVKYNVGQFPFSANSRAKTNLDTEGFVKMISDVETDRILGIHIIGPNAGEMIAEGVLALEYGASSEDVARTSHAHPTLSEAFKEAAMATSSSQVFEFVRLRTPARNGSCSCSRDVPPAARVLARLRDLQIYKVILHTSRLVPMHSLPLPAMSIPEQEQRCNALRLDLKLWERKFSDTNGGRKPGRDDIKADAVISQKYIHYENLRKELALNVAPTTPTKKAEKRRVTRNIDRTTKAIKTAKASTPKRKREDSGVAEEEVISPTQLLSPEGPAFIGPTPQRDGYAIGLFDLLPAETPSGSKRGALTDVELNVVQTPSRKDSETSLESRLRGEKTPQSIGKRFLLDSFLAVTPNKRKLGDATTPSSRGLATPAFLRRYNPLTKIDEDDEPTPRPAPWARRSFGRSLSARIQAMRQEEESRYEEEAEIMRELEMEAEGMPAPKRVKMPELQVEDSQAAMPLGPDRGLESEDGEEEGGLGPDGQPRKVWKKRGLKRQTRRVIMRPNFIKSKFQPEMQPDESDDDANIAKTQMHPLNTSNGPDLSVFDDDDGSDYASDASHSTKKNRTQQPKPKAASATQATDDKNDKKGREGTIKAAARKIKPWAHANYQRLKIRGNGGNGGKGRFGRKR</sequence>
<dbReference type="PROSITE" id="PS00076">
    <property type="entry name" value="PYRIDINE_REDOX_1"/>
    <property type="match status" value="1"/>
</dbReference>
<evidence type="ECO:0000256" key="12">
    <source>
        <dbReference type="SAM" id="MobiDB-lite"/>
    </source>
</evidence>
<evidence type="ECO:0000313" key="16">
    <source>
        <dbReference type="Proteomes" id="UP000756921"/>
    </source>
</evidence>